<evidence type="ECO:0000256" key="1">
    <source>
        <dbReference type="SAM" id="MobiDB-lite"/>
    </source>
</evidence>
<evidence type="ECO:0000313" key="3">
    <source>
        <dbReference type="Proteomes" id="UP000827986"/>
    </source>
</evidence>
<proteinExistence type="predicted"/>
<keyword evidence="3" id="KW-1185">Reference proteome</keyword>
<name>A0A9D3X5D0_9SAUR</name>
<dbReference type="Proteomes" id="UP000827986">
    <property type="component" value="Unassembled WGS sequence"/>
</dbReference>
<dbReference type="EMBL" id="JAHDVG010000480">
    <property type="protein sequence ID" value="KAH1174154.1"/>
    <property type="molecule type" value="Genomic_DNA"/>
</dbReference>
<reference evidence="2" key="1">
    <citation type="submission" date="2021-09" db="EMBL/GenBank/DDBJ databases">
        <title>The genome of Mauremys mutica provides insights into the evolution of semi-aquatic lifestyle.</title>
        <authorList>
            <person name="Gong S."/>
            <person name="Gao Y."/>
        </authorList>
    </citation>
    <scope>NUCLEOTIDE SEQUENCE</scope>
    <source>
        <strain evidence="2">MM-2020</strain>
        <tissue evidence="2">Muscle</tissue>
    </source>
</reference>
<feature type="region of interest" description="Disordered" evidence="1">
    <location>
        <begin position="29"/>
        <end position="57"/>
    </location>
</feature>
<sequence length="95" mass="10178">MHLIMYSAQPRSPGGSAWCVRLSAPGQAVPSWAQHGGQSQPTEIESLRGRPAAGPSPLPASALLRRAGRSPLLLFHRCLLSLQHLLLVQLRPAAQ</sequence>
<dbReference type="AlphaFoldDB" id="A0A9D3X5D0"/>
<protein>
    <submittedName>
        <fullName evidence="2">Uncharacterized protein</fullName>
    </submittedName>
</protein>
<gene>
    <name evidence="2" type="ORF">KIL84_002298</name>
</gene>
<organism evidence="2 3">
    <name type="scientific">Mauremys mutica</name>
    <name type="common">yellowpond turtle</name>
    <dbReference type="NCBI Taxonomy" id="74926"/>
    <lineage>
        <taxon>Eukaryota</taxon>
        <taxon>Metazoa</taxon>
        <taxon>Chordata</taxon>
        <taxon>Craniata</taxon>
        <taxon>Vertebrata</taxon>
        <taxon>Euteleostomi</taxon>
        <taxon>Archelosauria</taxon>
        <taxon>Testudinata</taxon>
        <taxon>Testudines</taxon>
        <taxon>Cryptodira</taxon>
        <taxon>Durocryptodira</taxon>
        <taxon>Testudinoidea</taxon>
        <taxon>Geoemydidae</taxon>
        <taxon>Geoemydinae</taxon>
        <taxon>Mauremys</taxon>
    </lineage>
</organism>
<evidence type="ECO:0000313" key="2">
    <source>
        <dbReference type="EMBL" id="KAH1174154.1"/>
    </source>
</evidence>
<accession>A0A9D3X5D0</accession>
<comment type="caution">
    <text evidence="2">The sequence shown here is derived from an EMBL/GenBank/DDBJ whole genome shotgun (WGS) entry which is preliminary data.</text>
</comment>